<sequence length="38" mass="4146">MVFVSGCKWCEVDVSLCVMLSVMLCGVWLQSTAMSSQS</sequence>
<dbReference type="OrthoDB" id="550012at2759"/>
<comment type="caution">
    <text evidence="2">The sequence shown here is derived from an EMBL/GenBank/DDBJ whole genome shotgun (WGS) entry which is preliminary data.</text>
</comment>
<keyword evidence="3" id="KW-1185">Reference proteome</keyword>
<keyword evidence="1" id="KW-0472">Membrane</keyword>
<evidence type="ECO:0000256" key="1">
    <source>
        <dbReference type="SAM" id="Phobius"/>
    </source>
</evidence>
<evidence type="ECO:0000313" key="3">
    <source>
        <dbReference type="Proteomes" id="UP000316079"/>
    </source>
</evidence>
<dbReference type="EMBL" id="SRMA01025708">
    <property type="protein sequence ID" value="TRY91885.1"/>
    <property type="molecule type" value="Genomic_DNA"/>
</dbReference>
<reference evidence="2 3" key="1">
    <citation type="journal article" date="2019" name="Sci. Data">
        <title>Hybrid genome assembly and annotation of Danionella translucida.</title>
        <authorList>
            <person name="Kadobianskyi M."/>
            <person name="Schulze L."/>
            <person name="Schuelke M."/>
            <person name="Judkewitz B."/>
        </authorList>
    </citation>
    <scope>NUCLEOTIDE SEQUENCE [LARGE SCALE GENOMIC DNA]</scope>
    <source>
        <strain evidence="2 3">Bolton</strain>
    </source>
</reference>
<keyword evidence="1" id="KW-1133">Transmembrane helix</keyword>
<proteinExistence type="predicted"/>
<protein>
    <submittedName>
        <fullName evidence="2">Uncharacterized protein</fullName>
    </submittedName>
</protein>
<dbReference type="Proteomes" id="UP000316079">
    <property type="component" value="Unassembled WGS sequence"/>
</dbReference>
<name>A0A553QPH6_9TELE</name>
<accession>A0A553QPH6</accession>
<keyword evidence="1" id="KW-0812">Transmembrane</keyword>
<gene>
    <name evidence="2" type="ORF">DNTS_015047</name>
</gene>
<dbReference type="AlphaFoldDB" id="A0A553QPH6"/>
<feature type="transmembrane region" description="Helical" evidence="1">
    <location>
        <begin position="12"/>
        <end position="29"/>
    </location>
</feature>
<organism evidence="2 3">
    <name type="scientific">Danionella cerebrum</name>
    <dbReference type="NCBI Taxonomy" id="2873325"/>
    <lineage>
        <taxon>Eukaryota</taxon>
        <taxon>Metazoa</taxon>
        <taxon>Chordata</taxon>
        <taxon>Craniata</taxon>
        <taxon>Vertebrata</taxon>
        <taxon>Euteleostomi</taxon>
        <taxon>Actinopterygii</taxon>
        <taxon>Neopterygii</taxon>
        <taxon>Teleostei</taxon>
        <taxon>Ostariophysi</taxon>
        <taxon>Cypriniformes</taxon>
        <taxon>Danionidae</taxon>
        <taxon>Danioninae</taxon>
        <taxon>Danionella</taxon>
    </lineage>
</organism>
<evidence type="ECO:0000313" key="2">
    <source>
        <dbReference type="EMBL" id="TRY91885.1"/>
    </source>
</evidence>